<evidence type="ECO:0000313" key="1">
    <source>
        <dbReference type="EMBL" id="PVH47733.1"/>
    </source>
</evidence>
<proteinExistence type="predicted"/>
<dbReference type="AlphaFoldDB" id="A0A2T8JCT4"/>
<gene>
    <name evidence="1" type="ORF">PAHAL_4G133900</name>
</gene>
<reference evidence="1" key="1">
    <citation type="submission" date="2018-04" db="EMBL/GenBank/DDBJ databases">
        <title>WGS assembly of Panicum hallii.</title>
        <authorList>
            <person name="Lovell J."/>
            <person name="Jenkins J."/>
            <person name="Lowry D."/>
            <person name="Mamidi S."/>
            <person name="Sreedasyam A."/>
            <person name="Weng X."/>
            <person name="Barry K."/>
            <person name="Bonette J."/>
            <person name="Campitelli B."/>
            <person name="Daum C."/>
            <person name="Gordon S."/>
            <person name="Gould B."/>
            <person name="Lipzen A."/>
            <person name="Macqueen A."/>
            <person name="Palacio-Mejia J."/>
            <person name="Plott C."/>
            <person name="Shakirov E."/>
            <person name="Shu S."/>
            <person name="Yoshinaga Y."/>
            <person name="Zane M."/>
            <person name="Rokhsar D."/>
            <person name="Grimwood J."/>
            <person name="Schmutz J."/>
            <person name="Juenger T."/>
        </authorList>
    </citation>
    <scope>NUCLEOTIDE SEQUENCE [LARGE SCALE GENOMIC DNA]</scope>
    <source>
        <strain evidence="1">FIL2</strain>
    </source>
</reference>
<organism evidence="1">
    <name type="scientific">Panicum hallii</name>
    <dbReference type="NCBI Taxonomy" id="206008"/>
    <lineage>
        <taxon>Eukaryota</taxon>
        <taxon>Viridiplantae</taxon>
        <taxon>Streptophyta</taxon>
        <taxon>Embryophyta</taxon>
        <taxon>Tracheophyta</taxon>
        <taxon>Spermatophyta</taxon>
        <taxon>Magnoliopsida</taxon>
        <taxon>Liliopsida</taxon>
        <taxon>Poales</taxon>
        <taxon>Poaceae</taxon>
        <taxon>PACMAD clade</taxon>
        <taxon>Panicoideae</taxon>
        <taxon>Panicodae</taxon>
        <taxon>Paniceae</taxon>
        <taxon>Panicinae</taxon>
        <taxon>Panicum</taxon>
        <taxon>Panicum sect. Panicum</taxon>
    </lineage>
</organism>
<dbReference type="EMBL" id="CM008049">
    <property type="protein sequence ID" value="PVH47733.1"/>
    <property type="molecule type" value="Genomic_DNA"/>
</dbReference>
<dbReference type="Gramene" id="PVH47733">
    <property type="protein sequence ID" value="PVH47733"/>
    <property type="gene ID" value="PAHAL_4G133900"/>
</dbReference>
<protein>
    <submittedName>
        <fullName evidence="1">Uncharacterized protein</fullName>
    </submittedName>
</protein>
<accession>A0A2T8JCT4</accession>
<sequence>MLLSARQRGGLRQRLRRLLGVCLPVDVPVAPSSSCISCYASALLNRFLIRL</sequence>
<dbReference type="Proteomes" id="UP000243499">
    <property type="component" value="Chromosome 4"/>
</dbReference>
<name>A0A2T8JCT4_9POAL</name>